<evidence type="ECO:0000256" key="2">
    <source>
        <dbReference type="SAM" id="MobiDB-lite"/>
    </source>
</evidence>
<dbReference type="EMBL" id="JABVEC010000001">
    <property type="protein sequence ID" value="MBC6463919.1"/>
    <property type="molecule type" value="Genomic_DNA"/>
</dbReference>
<organism evidence="3 4">
    <name type="scientific">Actinomadura alba</name>
    <dbReference type="NCBI Taxonomy" id="406431"/>
    <lineage>
        <taxon>Bacteria</taxon>
        <taxon>Bacillati</taxon>
        <taxon>Actinomycetota</taxon>
        <taxon>Actinomycetes</taxon>
        <taxon>Streptosporangiales</taxon>
        <taxon>Thermomonosporaceae</taxon>
        <taxon>Actinomadura</taxon>
    </lineage>
</organism>
<reference evidence="3 4" key="1">
    <citation type="submission" date="2020-06" db="EMBL/GenBank/DDBJ databases">
        <title>Actinomadura xiongansis sp. nov., isolated from soil of Baiyangdian.</title>
        <authorList>
            <person name="Zhang X."/>
        </authorList>
    </citation>
    <scope>NUCLEOTIDE SEQUENCE [LARGE SCALE GENOMIC DNA]</scope>
    <source>
        <strain evidence="3 4">HBUM206468</strain>
    </source>
</reference>
<accession>A0ABR7LH43</accession>
<dbReference type="Pfam" id="PF01906">
    <property type="entry name" value="YbjQ_1"/>
    <property type="match status" value="1"/>
</dbReference>
<dbReference type="InterPro" id="IPR002765">
    <property type="entry name" value="UPF0145_YbjQ-like"/>
</dbReference>
<dbReference type="PANTHER" id="PTHR34068:SF2">
    <property type="entry name" value="UPF0145 PROTEIN SCO3412"/>
    <property type="match status" value="1"/>
</dbReference>
<evidence type="ECO:0000256" key="1">
    <source>
        <dbReference type="ARBA" id="ARBA00010751"/>
    </source>
</evidence>
<keyword evidence="4" id="KW-1185">Reference proteome</keyword>
<dbReference type="PANTHER" id="PTHR34068">
    <property type="entry name" value="UPF0145 PROTEIN YBJQ"/>
    <property type="match status" value="1"/>
</dbReference>
<name>A0ABR7LH43_9ACTN</name>
<evidence type="ECO:0000313" key="4">
    <source>
        <dbReference type="Proteomes" id="UP000805614"/>
    </source>
</evidence>
<dbReference type="InterPro" id="IPR035439">
    <property type="entry name" value="UPF0145_dom_sf"/>
</dbReference>
<dbReference type="Gene3D" id="3.30.110.70">
    <property type="entry name" value="Hypothetical protein apc22750. Chain B"/>
    <property type="match status" value="1"/>
</dbReference>
<protein>
    <submittedName>
        <fullName evidence="3">Heavy metal-binding domain-containing protein</fullName>
    </submittedName>
</protein>
<dbReference type="SUPFAM" id="SSF117782">
    <property type="entry name" value="YbjQ-like"/>
    <property type="match status" value="1"/>
</dbReference>
<gene>
    <name evidence="3" type="ORF">HKK74_00175</name>
</gene>
<dbReference type="Proteomes" id="UP000805614">
    <property type="component" value="Unassembled WGS sequence"/>
</dbReference>
<evidence type="ECO:0000313" key="3">
    <source>
        <dbReference type="EMBL" id="MBC6463919.1"/>
    </source>
</evidence>
<feature type="region of interest" description="Disordered" evidence="2">
    <location>
        <begin position="108"/>
        <end position="135"/>
    </location>
</feature>
<comment type="similarity">
    <text evidence="1">Belongs to the UPF0145 family.</text>
</comment>
<comment type="caution">
    <text evidence="3">The sequence shown here is derived from an EMBL/GenBank/DDBJ whole genome shotgun (WGS) entry which is preliminary data.</text>
</comment>
<dbReference type="RefSeq" id="WP_187240854.1">
    <property type="nucleotide sequence ID" value="NZ_BAAAOK010000015.1"/>
</dbReference>
<proteinExistence type="inferred from homology"/>
<sequence>MLIVTTDGLPGCEIRSVYGEVFGVSVQADQGRSSGQSSGTFRVTGEQPVGLAMARREAMDRLGEEARRRGANAVVGMRFDNTPLGSGGHEVCAYGTAVLAEAATDAARRQHEAAAQQAPPPAYPAEATAGRPPMVARNLTIGLHDERGDRHR</sequence>